<dbReference type="SUPFAM" id="SSF52540">
    <property type="entry name" value="P-loop containing nucleoside triphosphate hydrolases"/>
    <property type="match status" value="1"/>
</dbReference>
<dbReference type="FunFam" id="3.40.50.300:FF:000006">
    <property type="entry name" value="DNA-binding transcriptional regulator NtrC"/>
    <property type="match status" value="1"/>
</dbReference>
<evidence type="ECO:0000256" key="8">
    <source>
        <dbReference type="ARBA" id="ARBA00023125"/>
    </source>
</evidence>
<keyword evidence="6 12" id="KW-0902">Two-component regulatory system</keyword>
<feature type="domain" description="Sigma-54 factor interaction" evidence="13">
    <location>
        <begin position="202"/>
        <end position="431"/>
    </location>
</feature>
<dbReference type="PANTHER" id="PTHR32071:SF113">
    <property type="entry name" value="ALGINATE BIOSYNTHESIS TRANSCRIPTIONAL REGULATORY PROTEIN ALGB"/>
    <property type="match status" value="1"/>
</dbReference>
<dbReference type="GO" id="GO:0003700">
    <property type="term" value="F:DNA-binding transcription factor activity"/>
    <property type="evidence" value="ECO:0007669"/>
    <property type="project" value="UniProtKB-UniRule"/>
</dbReference>
<dbReference type="InterPro" id="IPR025943">
    <property type="entry name" value="Sigma_54_int_dom_ATP-bd_2"/>
</dbReference>
<dbReference type="PROSITE" id="PS00676">
    <property type="entry name" value="SIGMA54_INTERACT_2"/>
    <property type="match status" value="1"/>
</dbReference>
<keyword evidence="5" id="KW-0067">ATP-binding</keyword>
<keyword evidence="4" id="KW-0547">Nucleotide-binding</keyword>
<evidence type="ECO:0000256" key="3">
    <source>
        <dbReference type="ARBA" id="ARBA00015308"/>
    </source>
</evidence>
<dbReference type="InterPro" id="IPR002078">
    <property type="entry name" value="Sigma_54_int"/>
</dbReference>
<dbReference type="Pfam" id="PF02954">
    <property type="entry name" value="HTH_8"/>
    <property type="match status" value="1"/>
</dbReference>
<evidence type="ECO:0000259" key="13">
    <source>
        <dbReference type="PROSITE" id="PS50045"/>
    </source>
</evidence>
<accession>A0A1G1KSI9</accession>
<dbReference type="Proteomes" id="UP000178187">
    <property type="component" value="Unassembled WGS sequence"/>
</dbReference>
<keyword evidence="11 12" id="KW-0535">Nitrogen fixation</keyword>
<dbReference type="Pfam" id="PF13185">
    <property type="entry name" value="GAF_2"/>
    <property type="match status" value="1"/>
</dbReference>
<keyword evidence="9 12" id="KW-0010">Activator</keyword>
<evidence type="ECO:0000256" key="2">
    <source>
        <dbReference type="ARBA" id="ARBA00011135"/>
    </source>
</evidence>
<evidence type="ECO:0000256" key="9">
    <source>
        <dbReference type="ARBA" id="ARBA00023159"/>
    </source>
</evidence>
<dbReference type="InterPro" id="IPR009057">
    <property type="entry name" value="Homeodomain-like_sf"/>
</dbReference>
<evidence type="ECO:0000313" key="15">
    <source>
        <dbReference type="Proteomes" id="UP000178187"/>
    </source>
</evidence>
<dbReference type="NCBIfam" id="TIGR01817">
    <property type="entry name" value="nifA"/>
    <property type="match status" value="1"/>
</dbReference>
<dbReference type="Gene3D" id="1.10.10.60">
    <property type="entry name" value="Homeodomain-like"/>
    <property type="match status" value="1"/>
</dbReference>
<dbReference type="Pfam" id="PF00158">
    <property type="entry name" value="Sigma54_activat"/>
    <property type="match status" value="1"/>
</dbReference>
<evidence type="ECO:0000313" key="14">
    <source>
        <dbReference type="EMBL" id="OGW95896.1"/>
    </source>
</evidence>
<dbReference type="SUPFAM" id="SSF46689">
    <property type="entry name" value="Homeodomain-like"/>
    <property type="match status" value="1"/>
</dbReference>
<dbReference type="CDD" id="cd00009">
    <property type="entry name" value="AAA"/>
    <property type="match status" value="1"/>
</dbReference>
<gene>
    <name evidence="14" type="ORF">A3G33_03755</name>
</gene>
<comment type="caution">
    <text evidence="14">The sequence shown here is derived from an EMBL/GenBank/DDBJ whole genome shotgun (WGS) entry which is preliminary data.</text>
</comment>
<reference evidence="14 15" key="1">
    <citation type="journal article" date="2016" name="Nat. Commun.">
        <title>Thousands of microbial genomes shed light on interconnected biogeochemical processes in an aquifer system.</title>
        <authorList>
            <person name="Anantharaman K."/>
            <person name="Brown C.T."/>
            <person name="Hug L.A."/>
            <person name="Sharon I."/>
            <person name="Castelle C.J."/>
            <person name="Probst A.J."/>
            <person name="Thomas B.C."/>
            <person name="Singh A."/>
            <person name="Wilkins M.J."/>
            <person name="Karaoz U."/>
            <person name="Brodie E.L."/>
            <person name="Williams K.H."/>
            <person name="Hubbard S.S."/>
            <person name="Banfield J.F."/>
        </authorList>
    </citation>
    <scope>NUCLEOTIDE SEQUENCE [LARGE SCALE GENOMIC DNA]</scope>
</reference>
<dbReference type="InterPro" id="IPR010113">
    <property type="entry name" value="Nif-specific_regulatory_prot"/>
</dbReference>
<keyword evidence="7 12" id="KW-0805">Transcription regulation</keyword>
<protein>
    <recommendedName>
        <fullName evidence="3 12">Nif-specific regulatory protein</fullName>
    </recommendedName>
</protein>
<evidence type="ECO:0000256" key="10">
    <source>
        <dbReference type="ARBA" id="ARBA00023163"/>
    </source>
</evidence>
<keyword evidence="8 12" id="KW-0238">DNA-binding</keyword>
<proteinExistence type="predicted"/>
<dbReference type="Gene3D" id="3.30.450.40">
    <property type="match status" value="1"/>
</dbReference>
<dbReference type="Gene3D" id="3.40.50.300">
    <property type="entry name" value="P-loop containing nucleotide triphosphate hydrolases"/>
    <property type="match status" value="1"/>
</dbReference>
<comment type="subunit">
    <text evidence="2 12">Interacts with sigma-54.</text>
</comment>
<dbReference type="InterPro" id="IPR058031">
    <property type="entry name" value="AAA_lid_NorR"/>
</dbReference>
<dbReference type="InterPro" id="IPR003018">
    <property type="entry name" value="GAF"/>
</dbReference>
<evidence type="ECO:0000256" key="6">
    <source>
        <dbReference type="ARBA" id="ARBA00023012"/>
    </source>
</evidence>
<dbReference type="InterPro" id="IPR029016">
    <property type="entry name" value="GAF-like_dom_sf"/>
</dbReference>
<evidence type="ECO:0000256" key="7">
    <source>
        <dbReference type="ARBA" id="ARBA00023015"/>
    </source>
</evidence>
<dbReference type="FunFam" id="1.10.8.60:FF:000014">
    <property type="entry name" value="DNA-binding transcriptional regulator NtrC"/>
    <property type="match status" value="1"/>
</dbReference>
<dbReference type="GO" id="GO:0005524">
    <property type="term" value="F:ATP binding"/>
    <property type="evidence" value="ECO:0007669"/>
    <property type="project" value="UniProtKB-KW"/>
</dbReference>
<dbReference type="PROSITE" id="PS00688">
    <property type="entry name" value="SIGMA54_INTERACT_3"/>
    <property type="match status" value="1"/>
</dbReference>
<dbReference type="InterPro" id="IPR002197">
    <property type="entry name" value="HTH_Fis"/>
</dbReference>
<dbReference type="InterPro" id="IPR025944">
    <property type="entry name" value="Sigma_54_int_dom_CS"/>
</dbReference>
<evidence type="ECO:0000256" key="5">
    <source>
        <dbReference type="ARBA" id="ARBA00022840"/>
    </source>
</evidence>
<comment type="function">
    <text evidence="1 12">Required for activation of most nif operons, which are directly involved in nitrogen fixation.</text>
</comment>
<dbReference type="GO" id="GO:0009399">
    <property type="term" value="P:nitrogen fixation"/>
    <property type="evidence" value="ECO:0007669"/>
    <property type="project" value="UniProtKB-UniRule"/>
</dbReference>
<dbReference type="SUPFAM" id="SSF55781">
    <property type="entry name" value="GAF domain-like"/>
    <property type="match status" value="1"/>
</dbReference>
<keyword evidence="10 12" id="KW-0804">Transcription</keyword>
<organism evidence="14 15">
    <name type="scientific">Candidatus Danuiimicrobium aquiferis</name>
    <dbReference type="NCBI Taxonomy" id="1801832"/>
    <lineage>
        <taxon>Bacteria</taxon>
        <taxon>Pseudomonadati</taxon>
        <taxon>Candidatus Omnitrophota</taxon>
        <taxon>Candidatus Danuiimicrobium</taxon>
    </lineage>
</organism>
<dbReference type="Gene3D" id="1.10.8.60">
    <property type="match status" value="1"/>
</dbReference>
<dbReference type="AlphaFoldDB" id="A0A1G1KSI9"/>
<dbReference type="PANTHER" id="PTHR32071">
    <property type="entry name" value="TRANSCRIPTIONAL REGULATORY PROTEIN"/>
    <property type="match status" value="1"/>
</dbReference>
<dbReference type="InterPro" id="IPR027417">
    <property type="entry name" value="P-loop_NTPase"/>
</dbReference>
<evidence type="ECO:0000256" key="11">
    <source>
        <dbReference type="ARBA" id="ARBA00023231"/>
    </source>
</evidence>
<evidence type="ECO:0000256" key="4">
    <source>
        <dbReference type="ARBA" id="ARBA00022741"/>
    </source>
</evidence>
<dbReference type="Pfam" id="PF25601">
    <property type="entry name" value="AAA_lid_14"/>
    <property type="match status" value="1"/>
</dbReference>
<dbReference type="PRINTS" id="PR01590">
    <property type="entry name" value="HTHFIS"/>
</dbReference>
<dbReference type="PROSITE" id="PS00675">
    <property type="entry name" value="SIGMA54_INTERACT_1"/>
    <property type="match status" value="1"/>
</dbReference>
<evidence type="ECO:0000256" key="12">
    <source>
        <dbReference type="RuleBase" id="RU368029"/>
    </source>
</evidence>
<dbReference type="SMART" id="SM00382">
    <property type="entry name" value="AAA"/>
    <property type="match status" value="1"/>
</dbReference>
<dbReference type="GO" id="GO:0000160">
    <property type="term" value="P:phosphorelay signal transduction system"/>
    <property type="evidence" value="ECO:0007669"/>
    <property type="project" value="UniProtKB-UniRule"/>
</dbReference>
<sequence>MKQEAVGSENIKLTALTEILQAISSTLDLKTVMKKILPVLHEHLGMHRGTLTLLNPETNELSIQEAYGLENAEIKRGKYKLGEGVTGKVVATGEPLVVPNIGEEPLFLNRTQARDALTKSKISFICVPIKLEGKTVGALSVDLLFQEGTGFDEDVKFLTIISNYIAQAVKVNKLVRKDREDLTFENLRLKNELKERYRPVNIIGTSKRMIDVYSSIDLVSMSKANVLIRGESGTGKELVAHAIHYRSSRAENPFVKVSCAALPETLLESEIFGYEKGAFTGATALKKGKFEIAHTGTIFLDEIGDISPATQVKLLRVLQEKEFERVGGLEVIRADIRFVAATNKDLEKEVREGRFREDLYYRLNVIPIFLPPLRDRKEDLPLLVQHFIDKANKSNNKQIKKVSDDAWEYIMNYTWPGNVRELENAIERATVMCQGETIEREHFPLDLRANIRPAGEDELENGDIQNLPKAVERLERRLLVNALNQTKGNKRKASQLLGVTERMLGYKVKQYGLA</sequence>
<name>A0A1G1KSI9_9BACT</name>
<dbReference type="PROSITE" id="PS50045">
    <property type="entry name" value="SIGMA54_INTERACT_4"/>
    <property type="match status" value="1"/>
</dbReference>
<evidence type="ECO:0000256" key="1">
    <source>
        <dbReference type="ARBA" id="ARBA00002167"/>
    </source>
</evidence>
<dbReference type="InterPro" id="IPR025662">
    <property type="entry name" value="Sigma_54_int_dom_ATP-bd_1"/>
</dbReference>
<dbReference type="SMART" id="SM00065">
    <property type="entry name" value="GAF"/>
    <property type="match status" value="1"/>
</dbReference>
<dbReference type="EMBL" id="MHFR01000056">
    <property type="protein sequence ID" value="OGW95896.1"/>
    <property type="molecule type" value="Genomic_DNA"/>
</dbReference>
<dbReference type="GO" id="GO:0043565">
    <property type="term" value="F:sequence-specific DNA binding"/>
    <property type="evidence" value="ECO:0007669"/>
    <property type="project" value="InterPro"/>
</dbReference>
<dbReference type="InterPro" id="IPR003593">
    <property type="entry name" value="AAA+_ATPase"/>
</dbReference>